<comment type="similarity">
    <text evidence="1">Belongs to the sigma-70 factor family. ECF subfamily.</text>
</comment>
<evidence type="ECO:0000256" key="2">
    <source>
        <dbReference type="ARBA" id="ARBA00023015"/>
    </source>
</evidence>
<accession>A0A2A6E685</accession>
<dbReference type="PANTHER" id="PTHR43133:SF46">
    <property type="entry name" value="RNA POLYMERASE SIGMA-70 FACTOR ECF SUBFAMILY"/>
    <property type="match status" value="1"/>
</dbReference>
<dbReference type="InterPro" id="IPR014284">
    <property type="entry name" value="RNA_pol_sigma-70_dom"/>
</dbReference>
<dbReference type="GO" id="GO:0016987">
    <property type="term" value="F:sigma factor activity"/>
    <property type="evidence" value="ECO:0007669"/>
    <property type="project" value="UniProtKB-KW"/>
</dbReference>
<keyword evidence="2" id="KW-0805">Transcription regulation</keyword>
<evidence type="ECO:0000259" key="6">
    <source>
        <dbReference type="Pfam" id="PF08281"/>
    </source>
</evidence>
<dbReference type="OMA" id="KYFAREY"/>
<evidence type="ECO:0000313" key="7">
    <source>
        <dbReference type="EMBL" id="PDP43024.1"/>
    </source>
</evidence>
<comment type="caution">
    <text evidence="7">The sequence shown here is derived from an EMBL/GenBank/DDBJ whole genome shotgun (WGS) entry which is preliminary data.</text>
</comment>
<dbReference type="InterPro" id="IPR013249">
    <property type="entry name" value="RNA_pol_sigma70_r4_t2"/>
</dbReference>
<sequence length="201" mass="23472">MAFLCKFAGKRRNELDRNHQLTVSFKAMYVSYYARMKRFAEAYIMSGADAENIVQDVFLDLWERQDVLEGHINKTGWLLTSVKNRCVDFLRHKMVEQRSAEQLQEEYTRTLQMKFESLKAFDEEYVAERDIESVVSKAIQTLPEKCRLIFIKSKIEGKKQKDIAEELGLSLNTVETQMGIAYKKLKIALEKLLPVLLFLFA</sequence>
<keyword evidence="3" id="KW-0731">Sigma factor</keyword>
<dbReference type="SUPFAM" id="SSF88946">
    <property type="entry name" value="Sigma2 domain of RNA polymerase sigma factors"/>
    <property type="match status" value="1"/>
</dbReference>
<dbReference type="Gene3D" id="1.10.1740.10">
    <property type="match status" value="1"/>
</dbReference>
<dbReference type="SUPFAM" id="SSF88659">
    <property type="entry name" value="Sigma3 and sigma4 domains of RNA polymerase sigma factors"/>
    <property type="match status" value="1"/>
</dbReference>
<evidence type="ECO:0000256" key="4">
    <source>
        <dbReference type="ARBA" id="ARBA00023163"/>
    </source>
</evidence>
<dbReference type="GeneID" id="34759479"/>
<dbReference type="InterPro" id="IPR007627">
    <property type="entry name" value="RNA_pol_sigma70_r2"/>
</dbReference>
<evidence type="ECO:0000256" key="3">
    <source>
        <dbReference type="ARBA" id="ARBA00023082"/>
    </source>
</evidence>
<feature type="domain" description="RNA polymerase sigma factor 70 region 4 type 2" evidence="6">
    <location>
        <begin position="136"/>
        <end position="185"/>
    </location>
</feature>
<evidence type="ECO:0000313" key="8">
    <source>
        <dbReference type="Proteomes" id="UP000219259"/>
    </source>
</evidence>
<dbReference type="InterPro" id="IPR014327">
    <property type="entry name" value="RNA_pol_sigma70_bacteroid"/>
</dbReference>
<reference evidence="7 8" key="1">
    <citation type="submission" date="2017-09" db="EMBL/GenBank/DDBJ databases">
        <title>Phase variable restriction modification systems are present in the genome sequences of periodontal pathogens Prevotella intermedia, Tannerella forsythia and Porphyromonas gingivalis.</title>
        <authorList>
            <person name="Haigh R.D."/>
            <person name="Crawford L."/>
            <person name="Ralph J."/>
            <person name="Wanford J."/>
            <person name="Vartoukian S.R."/>
            <person name="Hijazib K."/>
            <person name="Wade W."/>
            <person name="Oggioni M.R."/>
        </authorList>
    </citation>
    <scope>NUCLEOTIDE SEQUENCE [LARGE SCALE GENOMIC DNA]</scope>
    <source>
        <strain evidence="7 8">WW11663</strain>
    </source>
</reference>
<dbReference type="InterPro" id="IPR039425">
    <property type="entry name" value="RNA_pol_sigma-70-like"/>
</dbReference>
<dbReference type="Pfam" id="PF04542">
    <property type="entry name" value="Sigma70_r2"/>
    <property type="match status" value="1"/>
</dbReference>
<dbReference type="AlphaFoldDB" id="A0A2A6E685"/>
<dbReference type="GO" id="GO:0003677">
    <property type="term" value="F:DNA binding"/>
    <property type="evidence" value="ECO:0007669"/>
    <property type="project" value="InterPro"/>
</dbReference>
<dbReference type="NCBIfam" id="TIGR02937">
    <property type="entry name" value="sigma70-ECF"/>
    <property type="match status" value="1"/>
</dbReference>
<dbReference type="Pfam" id="PF08281">
    <property type="entry name" value="Sigma70_r4_2"/>
    <property type="match status" value="1"/>
</dbReference>
<protein>
    <submittedName>
        <fullName evidence="7">RNA polymerase sigma-70 factor</fullName>
    </submittedName>
</protein>
<organism evidence="7 8">
    <name type="scientific">Tannerella forsythia</name>
    <name type="common">Bacteroides forsythus</name>
    <dbReference type="NCBI Taxonomy" id="28112"/>
    <lineage>
        <taxon>Bacteria</taxon>
        <taxon>Pseudomonadati</taxon>
        <taxon>Bacteroidota</taxon>
        <taxon>Bacteroidia</taxon>
        <taxon>Bacteroidales</taxon>
        <taxon>Tannerellaceae</taxon>
        <taxon>Tannerella</taxon>
    </lineage>
</organism>
<dbReference type="NCBIfam" id="TIGR02985">
    <property type="entry name" value="Sig70_bacteroi1"/>
    <property type="match status" value="1"/>
</dbReference>
<proteinExistence type="inferred from homology"/>
<dbReference type="Gene3D" id="1.10.10.10">
    <property type="entry name" value="Winged helix-like DNA-binding domain superfamily/Winged helix DNA-binding domain"/>
    <property type="match status" value="1"/>
</dbReference>
<dbReference type="RefSeq" id="WP_014225755.1">
    <property type="nucleotide sequence ID" value="NZ_CAJPTF010000019.1"/>
</dbReference>
<gene>
    <name evidence="7" type="ORF">CLI86_10520</name>
</gene>
<feature type="domain" description="RNA polymerase sigma-70 region 2" evidence="5">
    <location>
        <begin position="28"/>
        <end position="93"/>
    </location>
</feature>
<dbReference type="PANTHER" id="PTHR43133">
    <property type="entry name" value="RNA POLYMERASE ECF-TYPE SIGMA FACTO"/>
    <property type="match status" value="1"/>
</dbReference>
<keyword evidence="4" id="KW-0804">Transcription</keyword>
<dbReference type="OrthoDB" id="1453134at2"/>
<dbReference type="InterPro" id="IPR036388">
    <property type="entry name" value="WH-like_DNA-bd_sf"/>
</dbReference>
<name>A0A2A6E685_TANFO</name>
<dbReference type="InterPro" id="IPR013324">
    <property type="entry name" value="RNA_pol_sigma_r3/r4-like"/>
</dbReference>
<evidence type="ECO:0000259" key="5">
    <source>
        <dbReference type="Pfam" id="PF04542"/>
    </source>
</evidence>
<evidence type="ECO:0000256" key="1">
    <source>
        <dbReference type="ARBA" id="ARBA00010641"/>
    </source>
</evidence>
<dbReference type="InterPro" id="IPR013325">
    <property type="entry name" value="RNA_pol_sigma_r2"/>
</dbReference>
<dbReference type="EMBL" id="NSLJ01000030">
    <property type="protein sequence ID" value="PDP43024.1"/>
    <property type="molecule type" value="Genomic_DNA"/>
</dbReference>
<dbReference type="Proteomes" id="UP000219259">
    <property type="component" value="Unassembled WGS sequence"/>
</dbReference>
<dbReference type="GO" id="GO:0006352">
    <property type="term" value="P:DNA-templated transcription initiation"/>
    <property type="evidence" value="ECO:0007669"/>
    <property type="project" value="InterPro"/>
</dbReference>